<evidence type="ECO:0000313" key="10">
    <source>
        <dbReference type="Proteomes" id="UP000316759"/>
    </source>
</evidence>
<feature type="domain" description="Prenylcysteine lyase" evidence="8">
    <location>
        <begin position="116"/>
        <end position="482"/>
    </location>
</feature>
<keyword evidence="3" id="KW-0285">Flavoprotein</keyword>
<dbReference type="EMBL" id="SUNJ01011505">
    <property type="protein sequence ID" value="TPP58817.1"/>
    <property type="molecule type" value="Genomic_DNA"/>
</dbReference>
<reference evidence="9 10" key="1">
    <citation type="submission" date="2019-04" db="EMBL/GenBank/DDBJ databases">
        <title>Annotation for the trematode Fasciola gigantica.</title>
        <authorList>
            <person name="Choi Y.-J."/>
        </authorList>
    </citation>
    <scope>NUCLEOTIDE SEQUENCE [LARGE SCALE GENOMIC DNA]</scope>
    <source>
        <strain evidence="9">Uganda_cow_1</strain>
    </source>
</reference>
<dbReference type="Proteomes" id="UP000316759">
    <property type="component" value="Unassembled WGS sequence"/>
</dbReference>
<evidence type="ECO:0000256" key="4">
    <source>
        <dbReference type="ARBA" id="ARBA00022729"/>
    </source>
</evidence>
<proteinExistence type="inferred from homology"/>
<dbReference type="SUPFAM" id="SSF51905">
    <property type="entry name" value="FAD/NAD(P)-binding domain"/>
    <property type="match status" value="1"/>
</dbReference>
<evidence type="ECO:0000256" key="1">
    <source>
        <dbReference type="ARBA" id="ARBA00001974"/>
    </source>
</evidence>
<dbReference type="InterPro" id="IPR010795">
    <property type="entry name" value="Prenylcys_lyase"/>
</dbReference>
<sequence>MPDGRQNQFRVAIVGGGMGGATAAHFLREQFGSQCSITLFEQSGRIGGRMRSATFAGRLVETGASIFHSKNRYMYQFANDFGLTLGPLVKPDERFAFYDGSGKCAFSTFSGSRLSVFFRMLKRYGMDTLKVTWFLDAMVRDFSKIYQLQDKGHCFTTTAHLLSALRPDFVQMTTCSYDTWLTEKLKIGENLKNELAYGLVSNNYCQDQTVHSFVGFISFVTILPKLLFVKDGNELVPANLVKQALSSNPTGAPKEFVHAQVQSISPLSTGNRYALEYLESGQKGSKHEEFDYVVLAAPLHQDSNIEGRNSLTLPKFSYQPVDHSFFRGVLKQELLGLKPSVHKPEQELAILPTKRAYLEDKNCLFRSFISFSSQDETMRRTWAVFSEPKRVSDPAHVFSERYFQSASGGDVQSDPTNVKPLLAQWLAYPTYRPVTDPEKELGQFVLAPRLYYANAIEHAASCMEMAAIGGRNVALLIAADRQTAEKLSKKEDEHAGLILVNKFPIPSTQRS</sequence>
<dbReference type="GO" id="GO:0001735">
    <property type="term" value="F:prenylcysteine oxidase activity"/>
    <property type="evidence" value="ECO:0007669"/>
    <property type="project" value="InterPro"/>
</dbReference>
<evidence type="ECO:0000256" key="2">
    <source>
        <dbReference type="ARBA" id="ARBA00009967"/>
    </source>
</evidence>
<dbReference type="Pfam" id="PF13450">
    <property type="entry name" value="NAD_binding_8"/>
    <property type="match status" value="1"/>
</dbReference>
<keyword evidence="4" id="KW-0732">Signal</keyword>
<evidence type="ECO:0000256" key="3">
    <source>
        <dbReference type="ARBA" id="ARBA00022630"/>
    </source>
</evidence>
<evidence type="ECO:0000256" key="5">
    <source>
        <dbReference type="ARBA" id="ARBA00022827"/>
    </source>
</evidence>
<keyword evidence="5" id="KW-0274">FAD</keyword>
<accession>A0A504YLG2</accession>
<dbReference type="Pfam" id="PF07156">
    <property type="entry name" value="Prenylcys_lyase"/>
    <property type="match status" value="1"/>
</dbReference>
<dbReference type="STRING" id="46835.A0A504YLG2"/>
<evidence type="ECO:0000313" key="9">
    <source>
        <dbReference type="EMBL" id="TPP58817.1"/>
    </source>
</evidence>
<keyword evidence="7" id="KW-0325">Glycoprotein</keyword>
<dbReference type="InterPro" id="IPR017046">
    <property type="entry name" value="Prenylcysteine_Oxase1"/>
</dbReference>
<keyword evidence="10" id="KW-1185">Reference proteome</keyword>
<dbReference type="Gene3D" id="3.50.50.60">
    <property type="entry name" value="FAD/NAD(P)-binding domain"/>
    <property type="match status" value="1"/>
</dbReference>
<dbReference type="GO" id="GO:0030327">
    <property type="term" value="P:prenylated protein catabolic process"/>
    <property type="evidence" value="ECO:0007669"/>
    <property type="project" value="TreeGrafter"/>
</dbReference>
<evidence type="ECO:0000256" key="6">
    <source>
        <dbReference type="ARBA" id="ARBA00023002"/>
    </source>
</evidence>
<dbReference type="PANTHER" id="PTHR15944:SF0">
    <property type="entry name" value="PRENYLCYSTEINE LYASE DOMAIN-CONTAINING PROTEIN"/>
    <property type="match status" value="1"/>
</dbReference>
<organism evidence="9 10">
    <name type="scientific">Fasciola gigantica</name>
    <name type="common">Giant liver fluke</name>
    <dbReference type="NCBI Taxonomy" id="46835"/>
    <lineage>
        <taxon>Eukaryota</taxon>
        <taxon>Metazoa</taxon>
        <taxon>Spiralia</taxon>
        <taxon>Lophotrochozoa</taxon>
        <taxon>Platyhelminthes</taxon>
        <taxon>Trematoda</taxon>
        <taxon>Digenea</taxon>
        <taxon>Plagiorchiida</taxon>
        <taxon>Echinostomata</taxon>
        <taxon>Echinostomatoidea</taxon>
        <taxon>Fasciolidae</taxon>
        <taxon>Fasciola</taxon>
    </lineage>
</organism>
<dbReference type="GO" id="GO:0030328">
    <property type="term" value="P:prenylcysteine catabolic process"/>
    <property type="evidence" value="ECO:0007669"/>
    <property type="project" value="InterPro"/>
</dbReference>
<comment type="similarity">
    <text evidence="2">Belongs to the prenylcysteine oxidase family.</text>
</comment>
<comment type="caution">
    <text evidence="9">The sequence shown here is derived from an EMBL/GenBank/DDBJ whole genome shotgun (WGS) entry which is preliminary data.</text>
</comment>
<evidence type="ECO:0000256" key="7">
    <source>
        <dbReference type="ARBA" id="ARBA00023180"/>
    </source>
</evidence>
<dbReference type="InterPro" id="IPR036188">
    <property type="entry name" value="FAD/NAD-bd_sf"/>
</dbReference>
<dbReference type="AlphaFoldDB" id="A0A504YLG2"/>
<dbReference type="PANTHER" id="PTHR15944">
    <property type="entry name" value="FARNESYLCYSTEINE LYASE"/>
    <property type="match status" value="1"/>
</dbReference>
<dbReference type="OrthoDB" id="437369at2759"/>
<keyword evidence="6" id="KW-0560">Oxidoreductase</keyword>
<name>A0A504YLG2_FASGI</name>
<protein>
    <submittedName>
        <fullName evidence="9">Prenylcysteine oxidase</fullName>
    </submittedName>
</protein>
<gene>
    <name evidence="9" type="ORF">FGIG_00317</name>
</gene>
<evidence type="ECO:0000259" key="8">
    <source>
        <dbReference type="Pfam" id="PF07156"/>
    </source>
</evidence>
<comment type="cofactor">
    <cofactor evidence="1">
        <name>FAD</name>
        <dbReference type="ChEBI" id="CHEBI:57692"/>
    </cofactor>
</comment>